<reference evidence="5" key="1">
    <citation type="journal article" date="2014" name="Int. J. Syst. Evol. Microbiol.">
        <title>Complete genome sequence of Corynebacterium casei LMG S-19264T (=DSM 44701T), isolated from a smear-ripened cheese.</title>
        <authorList>
            <consortium name="US DOE Joint Genome Institute (JGI-PGF)"/>
            <person name="Walter F."/>
            <person name="Albersmeier A."/>
            <person name="Kalinowski J."/>
            <person name="Ruckert C."/>
        </authorList>
    </citation>
    <scope>NUCLEOTIDE SEQUENCE</scope>
    <source>
        <strain evidence="5">CGMCC 1.15034</strain>
    </source>
</reference>
<evidence type="ECO:0000256" key="1">
    <source>
        <dbReference type="ARBA" id="ARBA00022596"/>
    </source>
</evidence>
<gene>
    <name evidence="4 5" type="primary">hypA</name>
    <name evidence="5" type="ORF">GCM10010987_37150</name>
    <name evidence="6" type="ORF">XH86_39515</name>
</gene>
<keyword evidence="7" id="KW-1185">Reference proteome</keyword>
<dbReference type="GO" id="GO:0051604">
    <property type="term" value="P:protein maturation"/>
    <property type="evidence" value="ECO:0007669"/>
    <property type="project" value="InterPro"/>
</dbReference>
<keyword evidence="3 4" id="KW-0862">Zinc</keyword>
<organism evidence="5 8">
    <name type="scientific">Bradyrhizobium guangdongense</name>
    <dbReference type="NCBI Taxonomy" id="1325090"/>
    <lineage>
        <taxon>Bacteria</taxon>
        <taxon>Pseudomonadati</taxon>
        <taxon>Pseudomonadota</taxon>
        <taxon>Alphaproteobacteria</taxon>
        <taxon>Hyphomicrobiales</taxon>
        <taxon>Nitrobacteraceae</taxon>
        <taxon>Bradyrhizobium</taxon>
    </lineage>
</organism>
<dbReference type="PIRSF" id="PIRSF004761">
    <property type="entry name" value="Hydrgn_mat_HypA"/>
    <property type="match status" value="1"/>
</dbReference>
<dbReference type="PANTHER" id="PTHR34535:SF3">
    <property type="entry name" value="HYDROGENASE MATURATION FACTOR HYPA"/>
    <property type="match status" value="1"/>
</dbReference>
<protein>
    <recommendedName>
        <fullName evidence="4">Hydrogenase maturation factor HypA</fullName>
    </recommendedName>
</protein>
<dbReference type="EMBL" id="CP030058">
    <property type="protein sequence ID" value="QOZ64725.1"/>
    <property type="molecule type" value="Genomic_DNA"/>
</dbReference>
<evidence type="ECO:0000313" key="7">
    <source>
        <dbReference type="Proteomes" id="UP000593880"/>
    </source>
</evidence>
<dbReference type="PANTHER" id="PTHR34535">
    <property type="entry name" value="HYDROGENASE MATURATION FACTOR HYPA"/>
    <property type="match status" value="1"/>
</dbReference>
<keyword evidence="1 4" id="KW-0533">Nickel</keyword>
<reference evidence="5" key="3">
    <citation type="submission" date="2022-12" db="EMBL/GenBank/DDBJ databases">
        <authorList>
            <person name="Sun Q."/>
            <person name="Zhou Y."/>
        </authorList>
    </citation>
    <scope>NUCLEOTIDE SEQUENCE</scope>
    <source>
        <strain evidence="5">CGMCC 1.15034</strain>
    </source>
</reference>
<keyword evidence="2 4" id="KW-0479">Metal-binding</keyword>
<feature type="binding site" evidence="4">
    <location>
        <position position="86"/>
    </location>
    <ligand>
        <name>Zn(2+)</name>
        <dbReference type="ChEBI" id="CHEBI:29105"/>
    </ligand>
</feature>
<evidence type="ECO:0000313" key="5">
    <source>
        <dbReference type="EMBL" id="GGI25989.1"/>
    </source>
</evidence>
<dbReference type="EMBL" id="BMHC01000007">
    <property type="protein sequence ID" value="GGI25989.1"/>
    <property type="molecule type" value="Genomic_DNA"/>
</dbReference>
<dbReference type="InterPro" id="IPR000688">
    <property type="entry name" value="HypA/HybF"/>
</dbReference>
<name>A0A410VIL3_9BRAD</name>
<feature type="binding site" evidence="4">
    <location>
        <position position="73"/>
    </location>
    <ligand>
        <name>Zn(2+)</name>
        <dbReference type="ChEBI" id="CHEBI:29105"/>
    </ligand>
</feature>
<proteinExistence type="inferred from homology"/>
<keyword evidence="6" id="KW-0614">Plasmid</keyword>
<comment type="similarity">
    <text evidence="4">Belongs to the HypA/HybF family.</text>
</comment>
<geneLocation type="plasmid" evidence="6 7">
    <name>unnamed</name>
</geneLocation>
<dbReference type="Gene3D" id="3.30.2320.80">
    <property type="match status" value="1"/>
</dbReference>
<evidence type="ECO:0000256" key="4">
    <source>
        <dbReference type="HAMAP-Rule" id="MF_00213"/>
    </source>
</evidence>
<dbReference type="Proteomes" id="UP000593880">
    <property type="component" value="Plasmid unnamed"/>
</dbReference>
<evidence type="ECO:0000256" key="3">
    <source>
        <dbReference type="ARBA" id="ARBA00022833"/>
    </source>
</evidence>
<dbReference type="OrthoDB" id="288014at2"/>
<evidence type="ECO:0000313" key="8">
    <source>
        <dbReference type="Proteomes" id="UP000625079"/>
    </source>
</evidence>
<accession>A0A410VIL3</accession>
<sequence>MHELGITRNIVAIVSDAAKGRKVRRITVDVGDLSGVMGEAIAFCFETVARGTPLDGTALDIRRVAGRALCATCRSEFEQASLFAPCPCGSRQFTRLQGEELKIRSMEIEGEAA</sequence>
<evidence type="ECO:0000256" key="2">
    <source>
        <dbReference type="ARBA" id="ARBA00022723"/>
    </source>
</evidence>
<dbReference type="Pfam" id="PF01155">
    <property type="entry name" value="HypA"/>
    <property type="match status" value="1"/>
</dbReference>
<comment type="function">
    <text evidence="4">Involved in the maturation of [NiFe] hydrogenases. Required for nickel insertion into the metal center of the hydrogenase.</text>
</comment>
<feature type="binding site" evidence="4">
    <location>
        <position position="70"/>
    </location>
    <ligand>
        <name>Zn(2+)</name>
        <dbReference type="ChEBI" id="CHEBI:29105"/>
    </ligand>
</feature>
<reference evidence="6 7" key="2">
    <citation type="submission" date="2018-06" db="EMBL/GenBank/DDBJ databases">
        <title>Comparative genomics of rhizobia nodulating Arachis hypogaea in China.</title>
        <authorList>
            <person name="Li Y."/>
        </authorList>
    </citation>
    <scope>NUCLEOTIDE SEQUENCE [LARGE SCALE GENOMIC DNA]</scope>
    <source>
        <strain evidence="6 7">CCBAU 51658</strain>
        <plasmid evidence="6 7">unnamed</plasmid>
    </source>
</reference>
<dbReference type="RefSeq" id="WP_128930118.1">
    <property type="nucleotide sequence ID" value="NZ_BMHC01000007.1"/>
</dbReference>
<evidence type="ECO:0000313" key="6">
    <source>
        <dbReference type="EMBL" id="QOZ64725.1"/>
    </source>
</evidence>
<dbReference type="HAMAP" id="MF_00213">
    <property type="entry name" value="HypA_HybF"/>
    <property type="match status" value="1"/>
</dbReference>
<feature type="binding site" evidence="4">
    <location>
        <position position="88"/>
    </location>
    <ligand>
        <name>Zn(2+)</name>
        <dbReference type="ChEBI" id="CHEBI:29105"/>
    </ligand>
</feature>
<dbReference type="GO" id="GO:0008270">
    <property type="term" value="F:zinc ion binding"/>
    <property type="evidence" value="ECO:0007669"/>
    <property type="project" value="UniProtKB-UniRule"/>
</dbReference>
<feature type="binding site" evidence="4">
    <location>
        <position position="2"/>
    </location>
    <ligand>
        <name>Ni(2+)</name>
        <dbReference type="ChEBI" id="CHEBI:49786"/>
    </ligand>
</feature>
<dbReference type="Proteomes" id="UP000625079">
    <property type="component" value="Unassembled WGS sequence"/>
</dbReference>
<dbReference type="GO" id="GO:0016151">
    <property type="term" value="F:nickel cation binding"/>
    <property type="evidence" value="ECO:0007669"/>
    <property type="project" value="UniProtKB-UniRule"/>
</dbReference>
<dbReference type="AlphaFoldDB" id="A0A410VIL3"/>